<evidence type="ECO:0000313" key="1">
    <source>
        <dbReference type="EMBL" id="MBJ7541969.1"/>
    </source>
</evidence>
<name>A0A8I1GBK2_9HYPH</name>
<gene>
    <name evidence="1" type="ORF">JDN41_00165</name>
</gene>
<keyword evidence="2" id="KW-1185">Reference proteome</keyword>
<dbReference type="Proteomes" id="UP000623250">
    <property type="component" value="Unassembled WGS sequence"/>
</dbReference>
<comment type="caution">
    <text evidence="1">The sequence shown here is derived from an EMBL/GenBank/DDBJ whole genome shotgun (WGS) entry which is preliminary data.</text>
</comment>
<dbReference type="RefSeq" id="WP_037240044.1">
    <property type="nucleotide sequence ID" value="NZ_JAEMUK010000001.1"/>
</dbReference>
<dbReference type="AlphaFoldDB" id="A0A8I1GBK2"/>
<accession>A0A8I1GBK2</accession>
<protein>
    <submittedName>
        <fullName evidence="1">Uncharacterized protein</fullName>
    </submittedName>
</protein>
<sequence length="185" mass="20913">MKRRQARTILYRPKEAFITGMTQSVCLQLYRHWASGEGPFREALEPSLDAFMRATRHCYRTREEQEVHWRAMVLERLEKAPGRLAVLFGDRSGLPPVVMAEERLRSILRRCPVLPSPSAWGLMDAGLRQAYVDGVLYALLEVGVETEVSARVERGREAVAYCFSGRTARDFGGAHEAVARLTAGY</sequence>
<evidence type="ECO:0000313" key="2">
    <source>
        <dbReference type="Proteomes" id="UP000623250"/>
    </source>
</evidence>
<proteinExistence type="predicted"/>
<reference evidence="1 2" key="1">
    <citation type="submission" date="2020-12" db="EMBL/GenBank/DDBJ databases">
        <title>Revised draft genomes of Rhodomicrobium vannielii ATCC 17100 and Rhodomicrobium udaipurense JA643.</title>
        <authorList>
            <person name="Conners E.M."/>
            <person name="Davenport E.J."/>
            <person name="Bose A."/>
        </authorList>
    </citation>
    <scope>NUCLEOTIDE SEQUENCE [LARGE SCALE GENOMIC DNA]</scope>
    <source>
        <strain evidence="1 2">JA643</strain>
    </source>
</reference>
<organism evidence="1 2">
    <name type="scientific">Rhodomicrobium udaipurense</name>
    <dbReference type="NCBI Taxonomy" id="1202716"/>
    <lineage>
        <taxon>Bacteria</taxon>
        <taxon>Pseudomonadati</taxon>
        <taxon>Pseudomonadota</taxon>
        <taxon>Alphaproteobacteria</taxon>
        <taxon>Hyphomicrobiales</taxon>
        <taxon>Hyphomicrobiaceae</taxon>
        <taxon>Rhodomicrobium</taxon>
    </lineage>
</organism>
<dbReference type="EMBL" id="JAEMUK010000001">
    <property type="protein sequence ID" value="MBJ7541969.1"/>
    <property type="molecule type" value="Genomic_DNA"/>
</dbReference>